<feature type="compositionally biased region" description="Basic and acidic residues" evidence="1">
    <location>
        <begin position="1"/>
        <end position="11"/>
    </location>
</feature>
<feature type="compositionally biased region" description="Basic and acidic residues" evidence="1">
    <location>
        <begin position="102"/>
        <end position="115"/>
    </location>
</feature>
<evidence type="ECO:0000256" key="1">
    <source>
        <dbReference type="SAM" id="MobiDB-lite"/>
    </source>
</evidence>
<sequence length="184" mass="20456">MPRALDGKFVSKYDTTTPRLPSTSEYSGTPIRGYSSAPEFAVALGVSPAPSTSDDERPQRSRSPFSSTPQKQQSDKEASFLNTTLPKMPSGKFIKQIFQTPEFEKKTPQSDKEESFLNTTYPELPSGKFVKQIFQTPGFQRILAAAIAEVVQKTPGTKIDFGTDSDSEEPSQEPPRRRRRSSRS</sequence>
<keyword evidence="2" id="KW-1185">Reference proteome</keyword>
<feature type="compositionally biased region" description="Polar residues" evidence="1">
    <location>
        <begin position="13"/>
        <end position="27"/>
    </location>
</feature>
<organism evidence="2 3">
    <name type="scientific">Panagrolaimus superbus</name>
    <dbReference type="NCBI Taxonomy" id="310955"/>
    <lineage>
        <taxon>Eukaryota</taxon>
        <taxon>Metazoa</taxon>
        <taxon>Ecdysozoa</taxon>
        <taxon>Nematoda</taxon>
        <taxon>Chromadorea</taxon>
        <taxon>Rhabditida</taxon>
        <taxon>Tylenchina</taxon>
        <taxon>Panagrolaimomorpha</taxon>
        <taxon>Panagrolaimoidea</taxon>
        <taxon>Panagrolaimidae</taxon>
        <taxon>Panagrolaimus</taxon>
    </lineage>
</organism>
<evidence type="ECO:0000313" key="3">
    <source>
        <dbReference type="WBParaSite" id="PSU_v2.g8777.t1"/>
    </source>
</evidence>
<proteinExistence type="predicted"/>
<dbReference type="WBParaSite" id="PSU_v2.g8777.t1">
    <property type="protein sequence ID" value="PSU_v2.g8777.t1"/>
    <property type="gene ID" value="PSU_v2.g8777"/>
</dbReference>
<feature type="region of interest" description="Disordered" evidence="1">
    <location>
        <begin position="155"/>
        <end position="184"/>
    </location>
</feature>
<evidence type="ECO:0000313" key="2">
    <source>
        <dbReference type="Proteomes" id="UP000887577"/>
    </source>
</evidence>
<protein>
    <submittedName>
        <fullName evidence="3">Uncharacterized protein</fullName>
    </submittedName>
</protein>
<reference evidence="3" key="1">
    <citation type="submission" date="2022-11" db="UniProtKB">
        <authorList>
            <consortium name="WormBaseParasite"/>
        </authorList>
    </citation>
    <scope>IDENTIFICATION</scope>
</reference>
<feature type="region of interest" description="Disordered" evidence="1">
    <location>
        <begin position="1"/>
        <end position="32"/>
    </location>
</feature>
<name>A0A914ZAH0_9BILA</name>
<feature type="compositionally biased region" description="Polar residues" evidence="1">
    <location>
        <begin position="61"/>
        <end position="72"/>
    </location>
</feature>
<dbReference type="AlphaFoldDB" id="A0A914ZAH0"/>
<feature type="region of interest" description="Disordered" evidence="1">
    <location>
        <begin position="44"/>
        <end position="88"/>
    </location>
</feature>
<accession>A0A914ZAH0</accession>
<dbReference type="Proteomes" id="UP000887577">
    <property type="component" value="Unplaced"/>
</dbReference>
<feature type="region of interest" description="Disordered" evidence="1">
    <location>
        <begin position="101"/>
        <end position="121"/>
    </location>
</feature>